<name>A0ABV0P029_9TELE</name>
<keyword evidence="2" id="KW-1185">Reference proteome</keyword>
<dbReference type="Proteomes" id="UP001476798">
    <property type="component" value="Unassembled WGS sequence"/>
</dbReference>
<evidence type="ECO:0000313" key="1">
    <source>
        <dbReference type="EMBL" id="MEQ2177054.1"/>
    </source>
</evidence>
<dbReference type="EMBL" id="JAHRIO010059519">
    <property type="protein sequence ID" value="MEQ2177054.1"/>
    <property type="molecule type" value="Genomic_DNA"/>
</dbReference>
<protein>
    <submittedName>
        <fullName evidence="1">Uncharacterized protein</fullName>
    </submittedName>
</protein>
<reference evidence="1 2" key="1">
    <citation type="submission" date="2021-06" db="EMBL/GenBank/DDBJ databases">
        <authorList>
            <person name="Palmer J.M."/>
        </authorList>
    </citation>
    <scope>NUCLEOTIDE SEQUENCE [LARGE SCALE GENOMIC DNA]</scope>
    <source>
        <strain evidence="1 2">GA_2019</strain>
        <tissue evidence="1">Muscle</tissue>
    </source>
</reference>
<accession>A0ABV0P029</accession>
<evidence type="ECO:0000313" key="2">
    <source>
        <dbReference type="Proteomes" id="UP001476798"/>
    </source>
</evidence>
<organism evidence="1 2">
    <name type="scientific">Goodea atripinnis</name>
    <dbReference type="NCBI Taxonomy" id="208336"/>
    <lineage>
        <taxon>Eukaryota</taxon>
        <taxon>Metazoa</taxon>
        <taxon>Chordata</taxon>
        <taxon>Craniata</taxon>
        <taxon>Vertebrata</taxon>
        <taxon>Euteleostomi</taxon>
        <taxon>Actinopterygii</taxon>
        <taxon>Neopterygii</taxon>
        <taxon>Teleostei</taxon>
        <taxon>Neoteleostei</taxon>
        <taxon>Acanthomorphata</taxon>
        <taxon>Ovalentaria</taxon>
        <taxon>Atherinomorphae</taxon>
        <taxon>Cyprinodontiformes</taxon>
        <taxon>Goodeidae</taxon>
        <taxon>Goodea</taxon>
    </lineage>
</organism>
<proteinExistence type="predicted"/>
<gene>
    <name evidence="1" type="ORF">GOODEAATRI_034611</name>
</gene>
<comment type="caution">
    <text evidence="1">The sequence shown here is derived from an EMBL/GenBank/DDBJ whole genome shotgun (WGS) entry which is preliminary data.</text>
</comment>
<sequence>MSLPCPALPISDTLLAFAFWTSTLFLPSDHLSLPNPWIRLPESASPYMTLFLSPDHHNLLIHWVCKPENLWNVSQLLPRQYSKEPKVSFLVPLPILRRLVAFFFEKNIILSSPSVCLQKFLSWLLRVSC</sequence>